<evidence type="ECO:0000313" key="2">
    <source>
        <dbReference type="Proteomes" id="UP000034920"/>
    </source>
</evidence>
<name>A0A0G0XBS6_UNCKA</name>
<sequence length="223" mass="24784">MSNKLIIAILLILGSLYIFAFTYTDLTLKSLYKTIIDRPESSKTSNISVDTTETPVTYQGRPKNVFKIEKNNIYKISPDGNELVATIGSELKSPDGTKTAFLGEGSLSSLLLFVKDNSTNKVNEVGTAEEIVWSNNSRYVAYNSRVADAGSTYFLGVYDTKIGSVTDLSSKIKKDEISENPLSYHNLRWISDNELEVDYVAYDEIPYGNVVKEGHIVIDITEP</sequence>
<proteinExistence type="predicted"/>
<evidence type="ECO:0000313" key="1">
    <source>
        <dbReference type="EMBL" id="KKS21842.1"/>
    </source>
</evidence>
<organism evidence="1 2">
    <name type="scientific">candidate division WWE3 bacterium GW2011_GWA1_41_8</name>
    <dbReference type="NCBI Taxonomy" id="1619103"/>
    <lineage>
        <taxon>Bacteria</taxon>
        <taxon>Katanobacteria</taxon>
    </lineage>
</organism>
<protein>
    <recommendedName>
        <fullName evidence="3">Dipeptidylpeptidase IV N-terminal domain-containing protein</fullName>
    </recommendedName>
</protein>
<dbReference type="EMBL" id="LCCA01000019">
    <property type="protein sequence ID" value="KKS21842.1"/>
    <property type="molecule type" value="Genomic_DNA"/>
</dbReference>
<comment type="caution">
    <text evidence="1">The sequence shown here is derived from an EMBL/GenBank/DDBJ whole genome shotgun (WGS) entry which is preliminary data.</text>
</comment>
<gene>
    <name evidence="1" type="ORF">UU80_C0019G0022</name>
</gene>
<accession>A0A0G0XBS6</accession>
<dbReference type="AlphaFoldDB" id="A0A0G0XBS6"/>
<evidence type="ECO:0008006" key="3">
    <source>
        <dbReference type="Google" id="ProtNLM"/>
    </source>
</evidence>
<dbReference type="Proteomes" id="UP000034920">
    <property type="component" value="Unassembled WGS sequence"/>
</dbReference>
<reference evidence="1 2" key="1">
    <citation type="journal article" date="2015" name="Nature">
        <title>rRNA introns, odd ribosomes, and small enigmatic genomes across a large radiation of phyla.</title>
        <authorList>
            <person name="Brown C.T."/>
            <person name="Hug L.A."/>
            <person name="Thomas B.C."/>
            <person name="Sharon I."/>
            <person name="Castelle C.J."/>
            <person name="Singh A."/>
            <person name="Wilkins M.J."/>
            <person name="Williams K.H."/>
            <person name="Banfield J.F."/>
        </authorList>
    </citation>
    <scope>NUCLEOTIDE SEQUENCE [LARGE SCALE GENOMIC DNA]</scope>
</reference>